<keyword evidence="1 3" id="KW-0238">DNA-binding</keyword>
<evidence type="ECO:0000313" key="4">
    <source>
        <dbReference type="Proteomes" id="UP000198601"/>
    </source>
</evidence>
<dbReference type="InterPro" id="IPR010982">
    <property type="entry name" value="Lambda_DNA-bd_dom_sf"/>
</dbReference>
<dbReference type="AlphaFoldDB" id="A0A1G4R6E9"/>
<accession>A0A1G4R6E9</accession>
<dbReference type="Pfam" id="PF01381">
    <property type="entry name" value="HTH_3"/>
    <property type="match status" value="1"/>
</dbReference>
<proteinExistence type="predicted"/>
<dbReference type="PANTHER" id="PTHR46558">
    <property type="entry name" value="TRACRIPTIONAL REGULATORY PROTEIN-RELATED-RELATED"/>
    <property type="match status" value="1"/>
</dbReference>
<name>A0A1G4R6E9_9BACL</name>
<dbReference type="PROSITE" id="PS50943">
    <property type="entry name" value="HTH_CROC1"/>
    <property type="match status" value="1"/>
</dbReference>
<dbReference type="SUPFAM" id="SSF47413">
    <property type="entry name" value="lambda repressor-like DNA-binding domains"/>
    <property type="match status" value="1"/>
</dbReference>
<dbReference type="InterPro" id="IPR001387">
    <property type="entry name" value="Cro/C1-type_HTH"/>
</dbReference>
<evidence type="ECO:0000256" key="1">
    <source>
        <dbReference type="ARBA" id="ARBA00023125"/>
    </source>
</evidence>
<protein>
    <submittedName>
        <fullName evidence="3">DNA-binding transcriptional regulator, XRE-family HTH domain</fullName>
    </submittedName>
</protein>
<evidence type="ECO:0000259" key="2">
    <source>
        <dbReference type="PROSITE" id="PS50943"/>
    </source>
</evidence>
<feature type="domain" description="HTH cro/C1-type" evidence="2">
    <location>
        <begin position="7"/>
        <end position="61"/>
    </location>
</feature>
<dbReference type="PANTHER" id="PTHR46558:SF11">
    <property type="entry name" value="HTH-TYPE TRANSCRIPTIONAL REGULATOR XRE"/>
    <property type="match status" value="1"/>
</dbReference>
<dbReference type="STRING" id="624147.SAMN04487970_101260"/>
<dbReference type="CDD" id="cd00093">
    <property type="entry name" value="HTH_XRE"/>
    <property type="match status" value="1"/>
</dbReference>
<organism evidence="3 4">
    <name type="scientific">Paenibacillus tianmuensis</name>
    <dbReference type="NCBI Taxonomy" id="624147"/>
    <lineage>
        <taxon>Bacteria</taxon>
        <taxon>Bacillati</taxon>
        <taxon>Bacillota</taxon>
        <taxon>Bacilli</taxon>
        <taxon>Bacillales</taxon>
        <taxon>Paenibacillaceae</taxon>
        <taxon>Paenibacillus</taxon>
    </lineage>
</organism>
<gene>
    <name evidence="3" type="ORF">SAMN04487970_101260</name>
</gene>
<dbReference type="SMART" id="SM00530">
    <property type="entry name" value="HTH_XRE"/>
    <property type="match status" value="1"/>
</dbReference>
<dbReference type="Gene3D" id="1.10.260.40">
    <property type="entry name" value="lambda repressor-like DNA-binding domains"/>
    <property type="match status" value="1"/>
</dbReference>
<dbReference type="OrthoDB" id="8115576at2"/>
<dbReference type="RefSeq" id="WP_090670734.1">
    <property type="nucleotide sequence ID" value="NZ_FMTT01000012.1"/>
</dbReference>
<sequence>MKYGNKISLLREERQMTQEELAIHIGISRSALSHYENNRRHPDYETLKNIADFFNVSLDYLMRE</sequence>
<reference evidence="4" key="1">
    <citation type="submission" date="2016-10" db="EMBL/GenBank/DDBJ databases">
        <authorList>
            <person name="Varghese N."/>
            <person name="Submissions S."/>
        </authorList>
    </citation>
    <scope>NUCLEOTIDE SEQUENCE [LARGE SCALE GENOMIC DNA]</scope>
    <source>
        <strain evidence="4">CGMCC 1.8946</strain>
    </source>
</reference>
<keyword evidence="4" id="KW-1185">Reference proteome</keyword>
<dbReference type="Proteomes" id="UP000198601">
    <property type="component" value="Unassembled WGS sequence"/>
</dbReference>
<evidence type="ECO:0000313" key="3">
    <source>
        <dbReference type="EMBL" id="SCW52241.1"/>
    </source>
</evidence>
<dbReference type="EMBL" id="FMTT01000012">
    <property type="protein sequence ID" value="SCW52241.1"/>
    <property type="molecule type" value="Genomic_DNA"/>
</dbReference>
<dbReference type="GO" id="GO:0003677">
    <property type="term" value="F:DNA binding"/>
    <property type="evidence" value="ECO:0007669"/>
    <property type="project" value="UniProtKB-KW"/>
</dbReference>